<organism evidence="2 3">
    <name type="scientific">Chara braunii</name>
    <name type="common">Braun's stonewort</name>
    <dbReference type="NCBI Taxonomy" id="69332"/>
    <lineage>
        <taxon>Eukaryota</taxon>
        <taxon>Viridiplantae</taxon>
        <taxon>Streptophyta</taxon>
        <taxon>Charophyceae</taxon>
        <taxon>Charales</taxon>
        <taxon>Characeae</taxon>
        <taxon>Chara</taxon>
    </lineage>
</organism>
<dbReference type="EMBL" id="BFEA01000581">
    <property type="protein sequence ID" value="GBG86832.1"/>
    <property type="molecule type" value="Genomic_DNA"/>
</dbReference>
<gene>
    <name evidence="2" type="ORF">CBR_g42115</name>
</gene>
<feature type="compositionally biased region" description="Polar residues" evidence="1">
    <location>
        <begin position="240"/>
        <end position="251"/>
    </location>
</feature>
<evidence type="ECO:0000313" key="2">
    <source>
        <dbReference type="EMBL" id="GBG86832.1"/>
    </source>
</evidence>
<feature type="compositionally biased region" description="Polar residues" evidence="1">
    <location>
        <begin position="321"/>
        <end position="331"/>
    </location>
</feature>
<accession>A0A388LX76</accession>
<sequence length="512" mass="56034">MQLRPHYRQTALSFSPRICIVASKVRRPSALFVFRRGAVLAGFISFWRGRRRHATLCSVGGSSSSVRTRPIEVHQSIRKTLLTARQWNYHRRGTLSLSPRIFLATCRFVIVGVVFFSPRSSLVGVAQLLWHTWMPCSSLPLVLRLRERRSRHERSAEGSMKHVCPSRRPWQEAGNSSCRHSGAGKGGGHVPKSKRLRSEEASGGVPLRRGQTWGTADEEDDEDVFTTKEEAAEDTMSAPRGSSLQRATDQSAARKLLTPPPEAQQACAHDTPKAKEVVVDVDGEDNGPLESHRQRNLTQGATTTTLEIRGSTEERPPQGGLFSTPSQSRPRNTAAEGGSVERGGGGGTQQEALVAGGGAIAAAGAGSSGDVAAVARMREELPVVLRKVARGNNRGDRENEDTLLSRMWRGGMAKDLADRAYLSVDDKAFWTTGEEQRLYNIVHETRENFVAIASGQQAPSVPRSVVMPKFATSLTRIADPTQLQQAISRAATVKNIALRVLHGWVFKFGNRL</sequence>
<feature type="region of interest" description="Disordered" evidence="1">
    <location>
        <begin position="152"/>
        <end position="252"/>
    </location>
</feature>
<feature type="region of interest" description="Disordered" evidence="1">
    <location>
        <begin position="283"/>
        <end position="350"/>
    </location>
</feature>
<dbReference type="AlphaFoldDB" id="A0A388LX76"/>
<protein>
    <submittedName>
        <fullName evidence="2">Uncharacterized protein</fullName>
    </submittedName>
</protein>
<name>A0A388LX76_CHABU</name>
<comment type="caution">
    <text evidence="2">The sequence shown here is derived from an EMBL/GenBank/DDBJ whole genome shotgun (WGS) entry which is preliminary data.</text>
</comment>
<keyword evidence="3" id="KW-1185">Reference proteome</keyword>
<proteinExistence type="predicted"/>
<evidence type="ECO:0000256" key="1">
    <source>
        <dbReference type="SAM" id="MobiDB-lite"/>
    </source>
</evidence>
<dbReference type="Proteomes" id="UP000265515">
    <property type="component" value="Unassembled WGS sequence"/>
</dbReference>
<evidence type="ECO:0000313" key="3">
    <source>
        <dbReference type="Proteomes" id="UP000265515"/>
    </source>
</evidence>
<dbReference type="Gramene" id="GBG86832">
    <property type="protein sequence ID" value="GBG86832"/>
    <property type="gene ID" value="CBR_g42115"/>
</dbReference>
<reference evidence="2 3" key="1">
    <citation type="journal article" date="2018" name="Cell">
        <title>The Chara Genome: Secondary Complexity and Implications for Plant Terrestrialization.</title>
        <authorList>
            <person name="Nishiyama T."/>
            <person name="Sakayama H."/>
            <person name="Vries J.D."/>
            <person name="Buschmann H."/>
            <person name="Saint-Marcoux D."/>
            <person name="Ullrich K.K."/>
            <person name="Haas F.B."/>
            <person name="Vanderstraeten L."/>
            <person name="Becker D."/>
            <person name="Lang D."/>
            <person name="Vosolsobe S."/>
            <person name="Rombauts S."/>
            <person name="Wilhelmsson P.K.I."/>
            <person name="Janitza P."/>
            <person name="Kern R."/>
            <person name="Heyl A."/>
            <person name="Rumpler F."/>
            <person name="Villalobos L.I.A.C."/>
            <person name="Clay J.M."/>
            <person name="Skokan R."/>
            <person name="Toyoda A."/>
            <person name="Suzuki Y."/>
            <person name="Kagoshima H."/>
            <person name="Schijlen E."/>
            <person name="Tajeshwar N."/>
            <person name="Catarino B."/>
            <person name="Hetherington A.J."/>
            <person name="Saltykova A."/>
            <person name="Bonnot C."/>
            <person name="Breuninger H."/>
            <person name="Symeonidi A."/>
            <person name="Radhakrishnan G.V."/>
            <person name="Van Nieuwerburgh F."/>
            <person name="Deforce D."/>
            <person name="Chang C."/>
            <person name="Karol K.G."/>
            <person name="Hedrich R."/>
            <person name="Ulvskov P."/>
            <person name="Glockner G."/>
            <person name="Delwiche C.F."/>
            <person name="Petrasek J."/>
            <person name="Van de Peer Y."/>
            <person name="Friml J."/>
            <person name="Beilby M."/>
            <person name="Dolan L."/>
            <person name="Kohara Y."/>
            <person name="Sugano S."/>
            <person name="Fujiyama A."/>
            <person name="Delaux P.-M."/>
            <person name="Quint M."/>
            <person name="TheiBen G."/>
            <person name="Hagemann M."/>
            <person name="Harholt J."/>
            <person name="Dunand C."/>
            <person name="Zachgo S."/>
            <person name="Langdale J."/>
            <person name="Maumus F."/>
            <person name="Straeten D.V.D."/>
            <person name="Gould S.B."/>
            <person name="Rensing S.A."/>
        </authorList>
    </citation>
    <scope>NUCLEOTIDE SEQUENCE [LARGE SCALE GENOMIC DNA]</scope>
    <source>
        <strain evidence="2 3">S276</strain>
    </source>
</reference>
<feature type="compositionally biased region" description="Polar residues" evidence="1">
    <location>
        <begin position="296"/>
        <end position="306"/>
    </location>
</feature>